<gene>
    <name evidence="2" type="ORF">BpHYR1_025414</name>
</gene>
<dbReference type="OrthoDB" id="300641at2759"/>
<dbReference type="AlphaFoldDB" id="A0A3M7SYK8"/>
<organism evidence="2 3">
    <name type="scientific">Brachionus plicatilis</name>
    <name type="common">Marine rotifer</name>
    <name type="synonym">Brachionus muelleri</name>
    <dbReference type="NCBI Taxonomy" id="10195"/>
    <lineage>
        <taxon>Eukaryota</taxon>
        <taxon>Metazoa</taxon>
        <taxon>Spiralia</taxon>
        <taxon>Gnathifera</taxon>
        <taxon>Rotifera</taxon>
        <taxon>Eurotatoria</taxon>
        <taxon>Monogononta</taxon>
        <taxon>Pseudotrocha</taxon>
        <taxon>Ploima</taxon>
        <taxon>Brachionidae</taxon>
        <taxon>Brachionus</taxon>
    </lineage>
</organism>
<sequence length="225" mass="25502">MYEPYEDLVEAKYEREMGSELAKPSSKTNYSDSYFYSSSVHNYPTIDDQKKLAKTIAETLEGSNPATSKYHLKKQKFQKQSSRDGYDSEGPRSAPHYSTTGHDFFPSQEDPKPANSFIYDESLPDIIKRSIAQASMNDPVRLVVAPDSFKSQHYTEHTTHTQMPPRAAMSLAAALENTQSKGGRGAQIFQRRKEKSEKWIIDENNVKRVPGQPPLPKPQPQVYLP</sequence>
<keyword evidence="3" id="KW-1185">Reference proteome</keyword>
<comment type="caution">
    <text evidence="2">The sequence shown here is derived from an EMBL/GenBank/DDBJ whole genome shotgun (WGS) entry which is preliminary data.</text>
</comment>
<dbReference type="EMBL" id="REGN01000615">
    <property type="protein sequence ID" value="RNA40650.1"/>
    <property type="molecule type" value="Genomic_DNA"/>
</dbReference>
<feature type="compositionally biased region" description="Basic and acidic residues" evidence="1">
    <location>
        <begin position="81"/>
        <end position="90"/>
    </location>
</feature>
<proteinExistence type="predicted"/>
<feature type="compositionally biased region" description="Basic and acidic residues" evidence="1">
    <location>
        <begin position="194"/>
        <end position="206"/>
    </location>
</feature>
<name>A0A3M7SYK8_BRAPC</name>
<evidence type="ECO:0000256" key="1">
    <source>
        <dbReference type="SAM" id="MobiDB-lite"/>
    </source>
</evidence>
<feature type="non-terminal residue" evidence="2">
    <location>
        <position position="225"/>
    </location>
</feature>
<feature type="region of interest" description="Disordered" evidence="1">
    <location>
        <begin position="178"/>
        <end position="225"/>
    </location>
</feature>
<dbReference type="Proteomes" id="UP000276133">
    <property type="component" value="Unassembled WGS sequence"/>
</dbReference>
<accession>A0A3M7SYK8</accession>
<evidence type="ECO:0000313" key="2">
    <source>
        <dbReference type="EMBL" id="RNA40650.1"/>
    </source>
</evidence>
<evidence type="ECO:0000313" key="3">
    <source>
        <dbReference type="Proteomes" id="UP000276133"/>
    </source>
</evidence>
<reference evidence="2 3" key="1">
    <citation type="journal article" date="2018" name="Sci. Rep.">
        <title>Genomic signatures of local adaptation to the degree of environmental predictability in rotifers.</title>
        <authorList>
            <person name="Franch-Gras L."/>
            <person name="Hahn C."/>
            <person name="Garcia-Roger E.M."/>
            <person name="Carmona M.J."/>
            <person name="Serra M."/>
            <person name="Gomez A."/>
        </authorList>
    </citation>
    <scope>NUCLEOTIDE SEQUENCE [LARGE SCALE GENOMIC DNA]</scope>
    <source>
        <strain evidence="2">HYR1</strain>
    </source>
</reference>
<feature type="region of interest" description="Disordered" evidence="1">
    <location>
        <begin position="63"/>
        <end position="117"/>
    </location>
</feature>
<protein>
    <submittedName>
        <fullName evidence="2">Actin cytoskeleton-regulatory complex PAN1-like</fullName>
    </submittedName>
</protein>